<gene>
    <name evidence="2" type="ORF">EVAR_63084_1</name>
</gene>
<evidence type="ECO:0000256" key="1">
    <source>
        <dbReference type="SAM" id="MobiDB-lite"/>
    </source>
</evidence>
<reference evidence="2 3" key="1">
    <citation type="journal article" date="2019" name="Commun. Biol.">
        <title>The bagworm genome reveals a unique fibroin gene that provides high tensile strength.</title>
        <authorList>
            <person name="Kono N."/>
            <person name="Nakamura H."/>
            <person name="Ohtoshi R."/>
            <person name="Tomita M."/>
            <person name="Numata K."/>
            <person name="Arakawa K."/>
        </authorList>
    </citation>
    <scope>NUCLEOTIDE SEQUENCE [LARGE SCALE GENOMIC DNA]</scope>
</reference>
<dbReference type="AlphaFoldDB" id="A0A4C1ZZX3"/>
<dbReference type="Proteomes" id="UP000299102">
    <property type="component" value="Unassembled WGS sequence"/>
</dbReference>
<sequence>MALLLQRARPAPAVAGRGGLSLPKRLNSYGGQGKYLFLAGSLRVTASRTIAARHKAAPARPAARPRPPTFKPSLSNHRRPCSNIPDPATICCIILRVCGTIEVGNLAAAAAFCQIYGNATSVRSRACLVIRGTRRAHRRPPAAPAGHAKPLFLSDKRYLRRFQRNKHDKRNIIIWERAAARAFGDCLIGARSPNSTRQIDLLAVALKRLDSTPCTQLLCV</sequence>
<evidence type="ECO:0000313" key="3">
    <source>
        <dbReference type="Proteomes" id="UP000299102"/>
    </source>
</evidence>
<name>A0A4C1ZZX3_EUMVA</name>
<evidence type="ECO:0000313" key="2">
    <source>
        <dbReference type="EMBL" id="GBP92509.1"/>
    </source>
</evidence>
<dbReference type="EMBL" id="BGZK01002279">
    <property type="protein sequence ID" value="GBP92509.1"/>
    <property type="molecule type" value="Genomic_DNA"/>
</dbReference>
<proteinExistence type="predicted"/>
<protein>
    <submittedName>
        <fullName evidence="2">Uncharacterized protein</fullName>
    </submittedName>
</protein>
<comment type="caution">
    <text evidence="2">The sequence shown here is derived from an EMBL/GenBank/DDBJ whole genome shotgun (WGS) entry which is preliminary data.</text>
</comment>
<organism evidence="2 3">
    <name type="scientific">Eumeta variegata</name>
    <name type="common">Bagworm moth</name>
    <name type="synonym">Eumeta japonica</name>
    <dbReference type="NCBI Taxonomy" id="151549"/>
    <lineage>
        <taxon>Eukaryota</taxon>
        <taxon>Metazoa</taxon>
        <taxon>Ecdysozoa</taxon>
        <taxon>Arthropoda</taxon>
        <taxon>Hexapoda</taxon>
        <taxon>Insecta</taxon>
        <taxon>Pterygota</taxon>
        <taxon>Neoptera</taxon>
        <taxon>Endopterygota</taxon>
        <taxon>Lepidoptera</taxon>
        <taxon>Glossata</taxon>
        <taxon>Ditrysia</taxon>
        <taxon>Tineoidea</taxon>
        <taxon>Psychidae</taxon>
        <taxon>Oiketicinae</taxon>
        <taxon>Eumeta</taxon>
    </lineage>
</organism>
<feature type="region of interest" description="Disordered" evidence="1">
    <location>
        <begin position="53"/>
        <end position="78"/>
    </location>
</feature>
<keyword evidence="3" id="KW-1185">Reference proteome</keyword>
<accession>A0A4C1ZZX3</accession>